<feature type="domain" description="DDE Tnp4" evidence="8">
    <location>
        <begin position="109"/>
        <end position="201"/>
    </location>
</feature>
<comment type="caution">
    <text evidence="9">The sequence shown here is derived from an EMBL/GenBank/DDBJ whole genome shotgun (WGS) entry which is preliminary data.</text>
</comment>
<keyword evidence="6" id="KW-0378">Hydrolase</keyword>
<evidence type="ECO:0000256" key="3">
    <source>
        <dbReference type="ARBA" id="ARBA00006958"/>
    </source>
</evidence>
<protein>
    <recommendedName>
        <fullName evidence="8">DDE Tnp4 domain-containing protein</fullName>
    </recommendedName>
</protein>
<dbReference type="GO" id="GO:0005634">
    <property type="term" value="C:nucleus"/>
    <property type="evidence" value="ECO:0007669"/>
    <property type="project" value="UniProtKB-SubCell"/>
</dbReference>
<dbReference type="InterPro" id="IPR027806">
    <property type="entry name" value="HARBI1_dom"/>
</dbReference>
<organism evidence="9 10">
    <name type="scientific">Achlya hypogyna</name>
    <name type="common">Oomycete</name>
    <name type="synonym">Protoachlya hypogyna</name>
    <dbReference type="NCBI Taxonomy" id="1202772"/>
    <lineage>
        <taxon>Eukaryota</taxon>
        <taxon>Sar</taxon>
        <taxon>Stramenopiles</taxon>
        <taxon>Oomycota</taxon>
        <taxon>Saprolegniomycetes</taxon>
        <taxon>Saprolegniales</taxon>
        <taxon>Achlyaceae</taxon>
        <taxon>Achlya</taxon>
    </lineage>
</organism>
<reference evidence="9 10" key="1">
    <citation type="journal article" date="2014" name="Genome Biol. Evol.">
        <title>The secreted proteins of Achlya hypogyna and Thraustotheca clavata identify the ancestral oomycete secretome and reveal gene acquisitions by horizontal gene transfer.</title>
        <authorList>
            <person name="Misner I."/>
            <person name="Blouin N."/>
            <person name="Leonard G."/>
            <person name="Richards T.A."/>
            <person name="Lane C.E."/>
        </authorList>
    </citation>
    <scope>NUCLEOTIDE SEQUENCE [LARGE SCALE GENOMIC DNA]</scope>
    <source>
        <strain evidence="9 10">ATCC 48635</strain>
    </source>
</reference>
<dbReference type="Pfam" id="PF13359">
    <property type="entry name" value="DDE_Tnp_4"/>
    <property type="match status" value="1"/>
</dbReference>
<evidence type="ECO:0000313" key="9">
    <source>
        <dbReference type="EMBL" id="OQR84349.1"/>
    </source>
</evidence>
<dbReference type="OrthoDB" id="165537at2759"/>
<gene>
    <name evidence="9" type="ORF">ACHHYP_13503</name>
</gene>
<evidence type="ECO:0000256" key="4">
    <source>
        <dbReference type="ARBA" id="ARBA00022722"/>
    </source>
</evidence>
<evidence type="ECO:0000256" key="7">
    <source>
        <dbReference type="ARBA" id="ARBA00023242"/>
    </source>
</evidence>
<dbReference type="GO" id="GO:0046872">
    <property type="term" value="F:metal ion binding"/>
    <property type="evidence" value="ECO:0007669"/>
    <property type="project" value="UniProtKB-KW"/>
</dbReference>
<comment type="cofactor">
    <cofactor evidence="1">
        <name>a divalent metal cation</name>
        <dbReference type="ChEBI" id="CHEBI:60240"/>
    </cofactor>
</comment>
<proteinExistence type="inferred from homology"/>
<evidence type="ECO:0000256" key="2">
    <source>
        <dbReference type="ARBA" id="ARBA00004123"/>
    </source>
</evidence>
<keyword evidence="7" id="KW-0539">Nucleus</keyword>
<comment type="similarity">
    <text evidence="3">Belongs to the HARBI1 family.</text>
</comment>
<dbReference type="PANTHER" id="PTHR22930:SF85">
    <property type="entry name" value="GH03217P-RELATED"/>
    <property type="match status" value="1"/>
</dbReference>
<keyword evidence="10" id="KW-1185">Reference proteome</keyword>
<dbReference type="AlphaFoldDB" id="A0A1V9YF70"/>
<dbReference type="PANTHER" id="PTHR22930">
    <property type="match status" value="1"/>
</dbReference>
<dbReference type="GO" id="GO:0004518">
    <property type="term" value="F:nuclease activity"/>
    <property type="evidence" value="ECO:0007669"/>
    <property type="project" value="UniProtKB-KW"/>
</dbReference>
<evidence type="ECO:0000256" key="6">
    <source>
        <dbReference type="ARBA" id="ARBA00022801"/>
    </source>
</evidence>
<dbReference type="STRING" id="1202772.A0A1V9YF70"/>
<comment type="subcellular location">
    <subcellularLocation>
        <location evidence="2">Nucleus</location>
    </subcellularLocation>
</comment>
<keyword evidence="4" id="KW-0540">Nuclease</keyword>
<evidence type="ECO:0000259" key="8">
    <source>
        <dbReference type="Pfam" id="PF13359"/>
    </source>
</evidence>
<name>A0A1V9YF70_ACHHY</name>
<evidence type="ECO:0000256" key="5">
    <source>
        <dbReference type="ARBA" id="ARBA00022723"/>
    </source>
</evidence>
<dbReference type="Proteomes" id="UP000243579">
    <property type="component" value="Unassembled WGS sequence"/>
</dbReference>
<evidence type="ECO:0000256" key="1">
    <source>
        <dbReference type="ARBA" id="ARBA00001968"/>
    </source>
</evidence>
<accession>A0A1V9YF70</accession>
<dbReference type="InterPro" id="IPR045249">
    <property type="entry name" value="HARBI1-like"/>
</dbReference>
<dbReference type="GO" id="GO:0016787">
    <property type="term" value="F:hydrolase activity"/>
    <property type="evidence" value="ECO:0007669"/>
    <property type="project" value="UniProtKB-KW"/>
</dbReference>
<sequence>MLVQQLWTSKHDPIHHNARFSIVERVACAIHYATHADGYEATGLVFGMSKSRARVCAREVFLILQLHMDSIIRMPSTVDEWEKTSAKFEDVVGFPNCFGALDESLVPIKRFTEGWYCRKGFTAFNVQALVNADLKFMSVSIRSGSQNDKGVYNNSRLGESAHKWLPGGGCFVADAGYKLFSHVLTPYPIHAGMSTQEAHYN</sequence>
<evidence type="ECO:0000313" key="10">
    <source>
        <dbReference type="Proteomes" id="UP000243579"/>
    </source>
</evidence>
<keyword evidence="5" id="KW-0479">Metal-binding</keyword>
<dbReference type="EMBL" id="JNBR01001889">
    <property type="protein sequence ID" value="OQR84349.1"/>
    <property type="molecule type" value="Genomic_DNA"/>
</dbReference>